<organism evidence="2 3">
    <name type="scientific">Streptomyces vulcanius</name>
    <dbReference type="NCBI Taxonomy" id="1441876"/>
    <lineage>
        <taxon>Bacteria</taxon>
        <taxon>Bacillati</taxon>
        <taxon>Actinomycetota</taxon>
        <taxon>Actinomycetes</taxon>
        <taxon>Kitasatosporales</taxon>
        <taxon>Streptomycetaceae</taxon>
        <taxon>Streptomyces</taxon>
    </lineage>
</organism>
<dbReference type="EMBL" id="JBHSFK010000025">
    <property type="protein sequence ID" value="MFC4504246.1"/>
    <property type="molecule type" value="Genomic_DNA"/>
</dbReference>
<accession>A0ABV9B0Z2</accession>
<dbReference type="InterPro" id="IPR017795">
    <property type="entry name" value="ABBA_NscD-like"/>
</dbReference>
<dbReference type="Proteomes" id="UP001595839">
    <property type="component" value="Unassembled WGS sequence"/>
</dbReference>
<protein>
    <submittedName>
        <fullName evidence="2">Tryptophan dimethylallyltransferase family protein</fullName>
    </submittedName>
</protein>
<keyword evidence="1" id="KW-0808">Transferase</keyword>
<evidence type="ECO:0000256" key="1">
    <source>
        <dbReference type="ARBA" id="ARBA00022679"/>
    </source>
</evidence>
<comment type="caution">
    <text evidence="2">The sequence shown here is derived from an EMBL/GenBank/DDBJ whole genome shotgun (WGS) entry which is preliminary data.</text>
</comment>
<dbReference type="SFLD" id="SFLDS00036">
    <property type="entry name" value="Aromatic_Prenyltransferase"/>
    <property type="match status" value="1"/>
</dbReference>
<dbReference type="Pfam" id="PF11991">
    <property type="entry name" value="Trp_DMAT"/>
    <property type="match status" value="1"/>
</dbReference>
<sequence>MTSAQLPDEISDLSAREETAKTFGQFLEEKWTAVCRGLATDQWETETVLEDLREVLHPWGARPVGTRCEPPSFVSADGFPAELSVSWKAGRPEVRILFESLGTDGTPLGCQEAGRELTRRLAGRPGTDVARYLDIEDLFITSAPDRYRATIWHSLAWRPGKRPHYKVYLNPQVQGLDRAYDVQAEAMRRLGLAEAWEPVGRRGEELAERGHELELMALDLDGGDTSRVKVYFRHLPMQMGELDTVAELAHRYEPARAARARAVIYGRDNGAVSNEPMTCLAFREGAPGPQEANVYLRLPDNTGSDEEAAERIARLMELEGIDPRPHAEILRQLTEGQPERAGALQELCSYRTISPEMPADIGVYLRFSTYTAPRPEH</sequence>
<reference evidence="3" key="1">
    <citation type="journal article" date="2019" name="Int. J. Syst. Evol. Microbiol.">
        <title>The Global Catalogue of Microorganisms (GCM) 10K type strain sequencing project: providing services to taxonomists for standard genome sequencing and annotation.</title>
        <authorList>
            <consortium name="The Broad Institute Genomics Platform"/>
            <consortium name="The Broad Institute Genome Sequencing Center for Infectious Disease"/>
            <person name="Wu L."/>
            <person name="Ma J."/>
        </authorList>
    </citation>
    <scope>NUCLEOTIDE SEQUENCE [LARGE SCALE GENOMIC DNA]</scope>
    <source>
        <strain evidence="3">CGMCC 4.7177</strain>
    </source>
</reference>
<gene>
    <name evidence="2" type="ORF">ACFPIH_32855</name>
</gene>
<dbReference type="InterPro" id="IPR033964">
    <property type="entry name" value="ABBA"/>
</dbReference>
<keyword evidence="3" id="KW-1185">Reference proteome</keyword>
<dbReference type="RefSeq" id="WP_381180838.1">
    <property type="nucleotide sequence ID" value="NZ_JBHSFK010000025.1"/>
</dbReference>
<name>A0ABV9B0Z2_9ACTN</name>
<evidence type="ECO:0000313" key="2">
    <source>
        <dbReference type="EMBL" id="MFC4504246.1"/>
    </source>
</evidence>
<evidence type="ECO:0000313" key="3">
    <source>
        <dbReference type="Proteomes" id="UP001595839"/>
    </source>
</evidence>
<proteinExistence type="predicted"/>